<evidence type="ECO:0000313" key="7">
    <source>
        <dbReference type="EMBL" id="OOQ57800.1"/>
    </source>
</evidence>
<dbReference type="SUPFAM" id="SSF49785">
    <property type="entry name" value="Galactose-binding domain-like"/>
    <property type="match status" value="1"/>
</dbReference>
<sequence length="1109" mass="123471">MLHPVKAKSFFTILFLFGIIYNGFGQKTQFLAGFAPTEQSVTAPEASFRDVVSLNGSWRFYPLGNADQLSRDQIKNPVYPPGNGWETTPVKVPSPWNVNSFATERIAGGDFVTYPSYPKKWEDIQAGWLSRKVTFRKGWAGKRLILRFEGVGGFTQVYLNKKKIAENFDVFLPFEVDVTTLLNQQGENELSLWVADGRLLNQPGKFGNRIFVGGSFWGQHVRGIWQDVDLLVKPAVYVASTYIQPFVDKDTLAIRVTLKNTTTRQRVINLSGSISPWINLAGKSVIEAPEVKWKLGKSVLNVGAKNIIIAPNSDKEVVLKLKVNRRLNQWAPETPNLYGLVISSSYKGSVVDKQYTRFGWRQFLIANKQLELNGKPIQLKGDSWHFMGIPQMTRRYAWAWYSMLKDAKANAVRLHAQPYPAFYLDMADEMGICVLDETALWASDGGPKIDGGEYWKNADAHLQRFILRDRNHPSVFGWSVCNETMAVALNVFNAPDSLVKKQVAQINKWVAITRKLDPTRTWISGDGETNEPTDLPVVIGHYGDENTFRDWSSQGRPWGIGEAGMAYYGTPKQTAEYNGNVSYRSQQGRMQGLATEAIELLNAQKRYHASYLSIFNIVWYSVKPLELGLADTTRKPTPTDGVFFRPYEEGKRGIQPERLGPYTTTLNPGYDPHLPLYKKWALFDAVQRSFADTGAIAESKPTSMPASAPIPPPANAYLMLRSADPDSTMQHVFTEAGFTPGKPEKGKVPLLVIDGIHPPIDAESIKLKDEVLKKEGKVLIWGITPASKEKINTMLPLPVDITERPSTSYLIKEADAIMNNLCDSDLYFSELANEPVGRYGLSGPLVAKGKTILTAANTDWGVWNKQAEYLKTAAVIRSEREAKPDGNTLVFLPAAKGGIYVMAVNPLLMYKSAPGIISKMLTNLGVAPNESAGTAKSLISEEGFLKKALFLGPFETSANLPFEPGSETSGNEKAGVNFIPGEITNGQKWKLADADEESNFSPVAYQDKAQGVGYYSFWVYTPRSLSNLLLEPDMPKVDLDVITNSGINVFLNQKPLGNTYKAMPLEKGWNHVLIETVNAAPGRKMKIKLSSNDKRFLSKQMKVVAYRLY</sequence>
<evidence type="ECO:0000259" key="6">
    <source>
        <dbReference type="Pfam" id="PF02837"/>
    </source>
</evidence>
<dbReference type="SUPFAM" id="SSF51445">
    <property type="entry name" value="(Trans)glycosidases"/>
    <property type="match status" value="1"/>
</dbReference>
<name>A0A1S9PA05_9SPHI</name>
<dbReference type="GO" id="GO:0005975">
    <property type="term" value="P:carbohydrate metabolic process"/>
    <property type="evidence" value="ECO:0007669"/>
    <property type="project" value="InterPro"/>
</dbReference>
<dbReference type="RefSeq" id="WP_078350405.1">
    <property type="nucleotide sequence ID" value="NZ_MBTF01000035.1"/>
</dbReference>
<evidence type="ECO:0000256" key="3">
    <source>
        <dbReference type="ARBA" id="ARBA00023295"/>
    </source>
</evidence>
<dbReference type="InterPro" id="IPR006103">
    <property type="entry name" value="Glyco_hydro_2_cat"/>
</dbReference>
<evidence type="ECO:0000259" key="4">
    <source>
        <dbReference type="Pfam" id="PF00703"/>
    </source>
</evidence>
<gene>
    <name evidence="7" type="ORF">BC343_13535</name>
</gene>
<dbReference type="STRING" id="1792845.BC343_13535"/>
<keyword evidence="3" id="KW-0326">Glycosidase</keyword>
<dbReference type="GO" id="GO:0004553">
    <property type="term" value="F:hydrolase activity, hydrolyzing O-glycosyl compounds"/>
    <property type="evidence" value="ECO:0007669"/>
    <property type="project" value="InterPro"/>
</dbReference>
<dbReference type="Pfam" id="PF02836">
    <property type="entry name" value="Glyco_hydro_2_C"/>
    <property type="match status" value="1"/>
</dbReference>
<keyword evidence="8" id="KW-1185">Reference proteome</keyword>
<evidence type="ECO:0000256" key="2">
    <source>
        <dbReference type="ARBA" id="ARBA00022801"/>
    </source>
</evidence>
<dbReference type="Gene3D" id="2.60.120.260">
    <property type="entry name" value="Galactose-binding domain-like"/>
    <property type="match status" value="1"/>
</dbReference>
<dbReference type="PANTHER" id="PTHR42732:SF1">
    <property type="entry name" value="BETA-MANNOSIDASE"/>
    <property type="match status" value="1"/>
</dbReference>
<keyword evidence="2" id="KW-0378">Hydrolase</keyword>
<dbReference type="PANTHER" id="PTHR42732">
    <property type="entry name" value="BETA-GALACTOSIDASE"/>
    <property type="match status" value="1"/>
</dbReference>
<feature type="domain" description="Glycoside hydrolase family 2 catalytic" evidence="5">
    <location>
        <begin position="365"/>
        <end position="521"/>
    </location>
</feature>
<dbReference type="InterPro" id="IPR017853">
    <property type="entry name" value="GH"/>
</dbReference>
<organism evidence="7 8">
    <name type="scientific">Mucilaginibacter pedocola</name>
    <dbReference type="NCBI Taxonomy" id="1792845"/>
    <lineage>
        <taxon>Bacteria</taxon>
        <taxon>Pseudomonadati</taxon>
        <taxon>Bacteroidota</taxon>
        <taxon>Sphingobacteriia</taxon>
        <taxon>Sphingobacteriales</taxon>
        <taxon>Sphingobacteriaceae</taxon>
        <taxon>Mucilaginibacter</taxon>
    </lineage>
</organism>
<dbReference type="InterPro" id="IPR006102">
    <property type="entry name" value="Ig-like_GH2"/>
</dbReference>
<evidence type="ECO:0000313" key="8">
    <source>
        <dbReference type="Proteomes" id="UP000189739"/>
    </source>
</evidence>
<dbReference type="SUPFAM" id="SSF49303">
    <property type="entry name" value="beta-Galactosidase/glucuronidase domain"/>
    <property type="match status" value="1"/>
</dbReference>
<dbReference type="Proteomes" id="UP000189739">
    <property type="component" value="Unassembled WGS sequence"/>
</dbReference>
<feature type="domain" description="Glycoside hydrolase family 2 immunoglobulin-like beta-sandwich" evidence="4">
    <location>
        <begin position="236"/>
        <end position="361"/>
    </location>
</feature>
<evidence type="ECO:0000259" key="5">
    <source>
        <dbReference type="Pfam" id="PF02836"/>
    </source>
</evidence>
<proteinExistence type="inferred from homology"/>
<evidence type="ECO:0000256" key="1">
    <source>
        <dbReference type="ARBA" id="ARBA00007401"/>
    </source>
</evidence>
<reference evidence="7 8" key="1">
    <citation type="submission" date="2016-07" db="EMBL/GenBank/DDBJ databases">
        <title>Genomic analysis of zinc-resistant bacterium Mucilaginibacter pedocola TBZ30.</title>
        <authorList>
            <person name="Huang J."/>
            <person name="Tang J."/>
        </authorList>
    </citation>
    <scope>NUCLEOTIDE SEQUENCE [LARGE SCALE GENOMIC DNA]</scope>
    <source>
        <strain evidence="7 8">TBZ30</strain>
    </source>
</reference>
<comment type="similarity">
    <text evidence="1">Belongs to the glycosyl hydrolase 2 family.</text>
</comment>
<accession>A0A1S9PA05</accession>
<comment type="caution">
    <text evidence="7">The sequence shown here is derived from an EMBL/GenBank/DDBJ whole genome shotgun (WGS) entry which is preliminary data.</text>
</comment>
<dbReference type="Pfam" id="PF02837">
    <property type="entry name" value="Glyco_hydro_2_N"/>
    <property type="match status" value="1"/>
</dbReference>
<dbReference type="InterPro" id="IPR006104">
    <property type="entry name" value="Glyco_hydro_2_N"/>
</dbReference>
<dbReference type="InterPro" id="IPR008979">
    <property type="entry name" value="Galactose-bd-like_sf"/>
</dbReference>
<dbReference type="OrthoDB" id="9801077at2"/>
<evidence type="ECO:0008006" key="9">
    <source>
        <dbReference type="Google" id="ProtNLM"/>
    </source>
</evidence>
<dbReference type="AlphaFoldDB" id="A0A1S9PA05"/>
<dbReference type="EMBL" id="MBTF01000035">
    <property type="protein sequence ID" value="OOQ57800.1"/>
    <property type="molecule type" value="Genomic_DNA"/>
</dbReference>
<dbReference type="InterPro" id="IPR051913">
    <property type="entry name" value="GH2_Domain-Containing"/>
</dbReference>
<protein>
    <recommendedName>
        <fullName evidence="9">Beta-galactosidase</fullName>
    </recommendedName>
</protein>
<dbReference type="InterPro" id="IPR013783">
    <property type="entry name" value="Ig-like_fold"/>
</dbReference>
<dbReference type="Gene3D" id="3.20.20.80">
    <property type="entry name" value="Glycosidases"/>
    <property type="match status" value="1"/>
</dbReference>
<feature type="domain" description="Glycosyl hydrolases family 2 sugar binding" evidence="6">
    <location>
        <begin position="53"/>
        <end position="234"/>
    </location>
</feature>
<dbReference type="Gene3D" id="2.60.40.10">
    <property type="entry name" value="Immunoglobulins"/>
    <property type="match status" value="1"/>
</dbReference>
<dbReference type="InterPro" id="IPR036156">
    <property type="entry name" value="Beta-gal/glucu_dom_sf"/>
</dbReference>
<dbReference type="Pfam" id="PF00703">
    <property type="entry name" value="Glyco_hydro_2"/>
    <property type="match status" value="1"/>
</dbReference>